<evidence type="ECO:0000313" key="6">
    <source>
        <dbReference type="EMBL" id="SNS00686.1"/>
    </source>
</evidence>
<dbReference type="GO" id="GO:0043565">
    <property type="term" value="F:sequence-specific DNA binding"/>
    <property type="evidence" value="ECO:0007669"/>
    <property type="project" value="InterPro"/>
</dbReference>
<evidence type="ECO:0000256" key="4">
    <source>
        <dbReference type="ARBA" id="ARBA00023163"/>
    </source>
</evidence>
<dbReference type="Pfam" id="PF02311">
    <property type="entry name" value="AraC_binding"/>
    <property type="match status" value="1"/>
</dbReference>
<dbReference type="InterPro" id="IPR009057">
    <property type="entry name" value="Homeodomain-like_sf"/>
</dbReference>
<keyword evidence="7" id="KW-1185">Reference proteome</keyword>
<dbReference type="InterPro" id="IPR018062">
    <property type="entry name" value="HTH_AraC-typ_CS"/>
</dbReference>
<dbReference type="InterPro" id="IPR003313">
    <property type="entry name" value="AraC-bd"/>
</dbReference>
<dbReference type="PRINTS" id="PR00032">
    <property type="entry name" value="HTHARAC"/>
</dbReference>
<reference evidence="6 7" key="1">
    <citation type="submission" date="2017-06" db="EMBL/GenBank/DDBJ databases">
        <authorList>
            <person name="Kim H.J."/>
            <person name="Triplett B.A."/>
        </authorList>
    </citation>
    <scope>NUCLEOTIDE SEQUENCE [LARGE SCALE GENOMIC DNA]</scope>
    <source>
        <strain evidence="6 7">DSM 13116</strain>
    </source>
</reference>
<evidence type="ECO:0000313" key="7">
    <source>
        <dbReference type="Proteomes" id="UP000198324"/>
    </source>
</evidence>
<dbReference type="SUPFAM" id="SSF46689">
    <property type="entry name" value="Homeodomain-like"/>
    <property type="match status" value="2"/>
</dbReference>
<dbReference type="EMBL" id="FZOC01000004">
    <property type="protein sequence ID" value="SNS00686.1"/>
    <property type="molecule type" value="Genomic_DNA"/>
</dbReference>
<dbReference type="InterPro" id="IPR014710">
    <property type="entry name" value="RmlC-like_jellyroll"/>
</dbReference>
<dbReference type="InterPro" id="IPR018060">
    <property type="entry name" value="HTH_AraC"/>
</dbReference>
<dbReference type="Pfam" id="PF12833">
    <property type="entry name" value="HTH_18"/>
    <property type="match status" value="1"/>
</dbReference>
<dbReference type="SMART" id="SM00342">
    <property type="entry name" value="HTH_ARAC"/>
    <property type="match status" value="1"/>
</dbReference>
<name>A0A239AY73_9BACT</name>
<keyword evidence="3" id="KW-0010">Activator</keyword>
<protein>
    <submittedName>
        <fullName evidence="6">Transcriptional regulator, AraC family</fullName>
    </submittedName>
</protein>
<sequence>MSGAPLHDEVRFWRDKALPGVEARSSTYTSNAFRTHTHRACLVSLVDNGRTRFTLEGQTRIVQAGQMAVIEAGRPHSCNPVSGSGFSYRVLAVSPGWLAGAAQEAQRPPRFASPVLDDPELFAAWAELHAAFVQCAPATDKEALLMACLRELLARHAAPCAAAERTASPAVEAARRHMTDNAGARAPLDELARAAGLSPHHFLRVFKAETGLPPHAFQIQQAIEHAKTLLAEGAPISQAALDAGFADQSHFSRLFRAFTGATPGQYLSGGAQGREPASRT</sequence>
<organism evidence="6 7">
    <name type="scientific">Humidesulfovibrio mexicanus</name>
    <dbReference type="NCBI Taxonomy" id="147047"/>
    <lineage>
        <taxon>Bacteria</taxon>
        <taxon>Pseudomonadati</taxon>
        <taxon>Thermodesulfobacteriota</taxon>
        <taxon>Desulfovibrionia</taxon>
        <taxon>Desulfovibrionales</taxon>
        <taxon>Desulfovibrionaceae</taxon>
        <taxon>Humidesulfovibrio</taxon>
    </lineage>
</organism>
<proteinExistence type="predicted"/>
<dbReference type="InterPro" id="IPR037923">
    <property type="entry name" value="HTH-like"/>
</dbReference>
<dbReference type="InterPro" id="IPR020449">
    <property type="entry name" value="Tscrpt_reg_AraC-type_HTH"/>
</dbReference>
<keyword evidence="1" id="KW-0805">Transcription regulation</keyword>
<dbReference type="RefSeq" id="WP_089274511.1">
    <property type="nucleotide sequence ID" value="NZ_FZOC01000004.1"/>
</dbReference>
<evidence type="ECO:0000256" key="3">
    <source>
        <dbReference type="ARBA" id="ARBA00023159"/>
    </source>
</evidence>
<evidence type="ECO:0000259" key="5">
    <source>
        <dbReference type="PROSITE" id="PS01124"/>
    </source>
</evidence>
<dbReference type="OrthoDB" id="112032at2"/>
<dbReference type="Proteomes" id="UP000198324">
    <property type="component" value="Unassembled WGS sequence"/>
</dbReference>
<dbReference type="PROSITE" id="PS01124">
    <property type="entry name" value="HTH_ARAC_FAMILY_2"/>
    <property type="match status" value="1"/>
</dbReference>
<dbReference type="SUPFAM" id="SSF51215">
    <property type="entry name" value="Regulatory protein AraC"/>
    <property type="match status" value="1"/>
</dbReference>
<dbReference type="PANTHER" id="PTHR46796">
    <property type="entry name" value="HTH-TYPE TRANSCRIPTIONAL ACTIVATOR RHAS-RELATED"/>
    <property type="match status" value="1"/>
</dbReference>
<gene>
    <name evidence="6" type="ORF">SAMN04488503_2309</name>
</gene>
<evidence type="ECO:0000256" key="1">
    <source>
        <dbReference type="ARBA" id="ARBA00023015"/>
    </source>
</evidence>
<dbReference type="GO" id="GO:0003700">
    <property type="term" value="F:DNA-binding transcription factor activity"/>
    <property type="evidence" value="ECO:0007669"/>
    <property type="project" value="InterPro"/>
</dbReference>
<dbReference type="Gene3D" id="1.10.10.60">
    <property type="entry name" value="Homeodomain-like"/>
    <property type="match status" value="2"/>
</dbReference>
<dbReference type="Gene3D" id="2.60.120.10">
    <property type="entry name" value="Jelly Rolls"/>
    <property type="match status" value="1"/>
</dbReference>
<accession>A0A239AY73</accession>
<dbReference type="AlphaFoldDB" id="A0A239AY73"/>
<dbReference type="InterPro" id="IPR050204">
    <property type="entry name" value="AraC_XylS_family_regulators"/>
</dbReference>
<feature type="domain" description="HTH araC/xylS-type" evidence="5">
    <location>
        <begin position="172"/>
        <end position="269"/>
    </location>
</feature>
<dbReference type="PANTHER" id="PTHR46796:SF2">
    <property type="entry name" value="TRANSCRIPTIONAL REGULATORY PROTEIN"/>
    <property type="match status" value="1"/>
</dbReference>
<keyword evidence="4" id="KW-0804">Transcription</keyword>
<dbReference type="PROSITE" id="PS00041">
    <property type="entry name" value="HTH_ARAC_FAMILY_1"/>
    <property type="match status" value="1"/>
</dbReference>
<keyword evidence="2" id="KW-0238">DNA-binding</keyword>
<evidence type="ECO:0000256" key="2">
    <source>
        <dbReference type="ARBA" id="ARBA00023125"/>
    </source>
</evidence>